<evidence type="ECO:0000256" key="4">
    <source>
        <dbReference type="ARBA" id="ARBA00022723"/>
    </source>
</evidence>
<keyword evidence="7" id="KW-0051">Antiviral defense</keyword>
<evidence type="ECO:0000256" key="6">
    <source>
        <dbReference type="ARBA" id="ARBA00022918"/>
    </source>
</evidence>
<dbReference type="InterPro" id="IPR051083">
    <property type="entry name" value="GrpII_Intron_Splice-Mob/Def"/>
</dbReference>
<protein>
    <recommendedName>
        <fullName evidence="1">RNA-directed DNA polymerase</fullName>
        <ecNumber evidence="1">2.7.7.49</ecNumber>
    </recommendedName>
</protein>
<dbReference type="Pfam" id="PF08388">
    <property type="entry name" value="GIIM"/>
    <property type="match status" value="1"/>
</dbReference>
<comment type="catalytic activity">
    <reaction evidence="9">
        <text>DNA(n) + a 2'-deoxyribonucleoside 5'-triphosphate = DNA(n+1) + diphosphate</text>
        <dbReference type="Rhea" id="RHEA:22508"/>
        <dbReference type="Rhea" id="RHEA-COMP:17339"/>
        <dbReference type="Rhea" id="RHEA-COMP:17340"/>
        <dbReference type="ChEBI" id="CHEBI:33019"/>
        <dbReference type="ChEBI" id="CHEBI:61560"/>
        <dbReference type="ChEBI" id="CHEBI:173112"/>
        <dbReference type="EC" id="2.7.7.49"/>
    </reaction>
</comment>
<evidence type="ECO:0000256" key="8">
    <source>
        <dbReference type="ARBA" id="ARBA00034120"/>
    </source>
</evidence>
<keyword evidence="5" id="KW-0460">Magnesium</keyword>
<keyword evidence="3 11" id="KW-0548">Nucleotidyltransferase</keyword>
<dbReference type="NCBIfam" id="TIGR04416">
    <property type="entry name" value="group_II_RT_mat"/>
    <property type="match status" value="1"/>
</dbReference>
<dbReference type="EMBL" id="JAJEKE010000016">
    <property type="protein sequence ID" value="MCQ1530893.1"/>
    <property type="molecule type" value="Genomic_DNA"/>
</dbReference>
<evidence type="ECO:0000313" key="11">
    <source>
        <dbReference type="EMBL" id="MCQ1530893.1"/>
    </source>
</evidence>
<name>A0ABT1NI47_9FIRM</name>
<keyword evidence="2 11" id="KW-0808">Transferase</keyword>
<comment type="similarity">
    <text evidence="8">Belongs to the bacterial reverse transcriptase family.</text>
</comment>
<dbReference type="InterPro" id="IPR043502">
    <property type="entry name" value="DNA/RNA_pol_sf"/>
</dbReference>
<dbReference type="PROSITE" id="PS50878">
    <property type="entry name" value="RT_POL"/>
    <property type="match status" value="1"/>
</dbReference>
<evidence type="ECO:0000256" key="3">
    <source>
        <dbReference type="ARBA" id="ARBA00022695"/>
    </source>
</evidence>
<evidence type="ECO:0000313" key="12">
    <source>
        <dbReference type="Proteomes" id="UP001651880"/>
    </source>
</evidence>
<dbReference type="InterPro" id="IPR000123">
    <property type="entry name" value="Reverse_transcriptase_msDNA"/>
</dbReference>
<evidence type="ECO:0000256" key="9">
    <source>
        <dbReference type="ARBA" id="ARBA00048173"/>
    </source>
</evidence>
<dbReference type="SUPFAM" id="SSF56672">
    <property type="entry name" value="DNA/RNA polymerases"/>
    <property type="match status" value="1"/>
</dbReference>
<comment type="caution">
    <text evidence="11">The sequence shown here is derived from an EMBL/GenBank/DDBJ whole genome shotgun (WGS) entry which is preliminary data.</text>
</comment>
<sequence>MNVTDKEIKCCQPQIEGLLQRDSSESEVYAGVHDSLRITENNITNASESREGLLEEILDRNNLNNAFKKVKANKGSAGVDGMDFEKYEENLKDNLYKLWNRMSSGSYFPKAVKAVEIPKKNGGTRRLGIPTIDDTIAQMTAKLLVEPILEPLFHEGSYGYRPNKSAIDAIGMARQRCWKYDYVIDLDIKGLFDNIDHQLLMKAVRKHVKEQWILLYIGRWLKAPFQTEKGEIILRTAGTPQGGVISPILANLFMHYAFDLWMARNYSHIPFERYADDAVVHCRTEQEAKQLFADIDSRLKDCKLELHPMKTKIVYCQDKDRQKEYPNTEFDFLGYTFRKVLIKDRLGRLQMNFIASVSKKAEQTLKDKVKTLEIHKRTGSKIDMIAEVLNPILRGWMNYFGKFNRSAMKRTLDCVQRRLIKWAMCKYKNFRGHRRRAEEWLCQVRKREPNMFAHWAL</sequence>
<dbReference type="PRINTS" id="PR00866">
    <property type="entry name" value="RNADNAPOLMS"/>
</dbReference>
<proteinExistence type="inferred from homology"/>
<dbReference type="Proteomes" id="UP001651880">
    <property type="component" value="Unassembled WGS sequence"/>
</dbReference>
<gene>
    <name evidence="11" type="primary">ltrA</name>
    <name evidence="11" type="ORF">LJD61_15275</name>
</gene>
<dbReference type="InterPro" id="IPR013597">
    <property type="entry name" value="Mat_intron_G2"/>
</dbReference>
<evidence type="ECO:0000256" key="1">
    <source>
        <dbReference type="ARBA" id="ARBA00012493"/>
    </source>
</evidence>
<dbReference type="EC" id="2.7.7.49" evidence="1"/>
<dbReference type="InterPro" id="IPR000477">
    <property type="entry name" value="RT_dom"/>
</dbReference>
<evidence type="ECO:0000256" key="2">
    <source>
        <dbReference type="ARBA" id="ARBA00022679"/>
    </source>
</evidence>
<dbReference type="InterPro" id="IPR030931">
    <property type="entry name" value="Group_II_RT_mat"/>
</dbReference>
<reference evidence="11 12" key="1">
    <citation type="submission" date="2021-10" db="EMBL/GenBank/DDBJ databases">
        <title>Lutispora strain m25 sp. nov., a thermophilic, non-spore-forming bacterium isolated from a lab-scale methanogenic bioreactor digesting anaerobic sludge.</title>
        <authorList>
            <person name="El Houari A."/>
            <person name="Mcdonald J."/>
        </authorList>
    </citation>
    <scope>NUCLEOTIDE SEQUENCE [LARGE SCALE GENOMIC DNA]</scope>
    <source>
        <strain evidence="12">m25</strain>
    </source>
</reference>
<dbReference type="GO" id="GO:0003964">
    <property type="term" value="F:RNA-directed DNA polymerase activity"/>
    <property type="evidence" value="ECO:0007669"/>
    <property type="project" value="UniProtKB-KW"/>
</dbReference>
<evidence type="ECO:0000256" key="5">
    <source>
        <dbReference type="ARBA" id="ARBA00022842"/>
    </source>
</evidence>
<evidence type="ECO:0000256" key="7">
    <source>
        <dbReference type="ARBA" id="ARBA00023118"/>
    </source>
</evidence>
<dbReference type="RefSeq" id="WP_255228414.1">
    <property type="nucleotide sequence ID" value="NZ_JAJEKE010000016.1"/>
</dbReference>
<dbReference type="PANTHER" id="PTHR34047">
    <property type="entry name" value="NUCLEAR INTRON MATURASE 1, MITOCHONDRIAL-RELATED"/>
    <property type="match status" value="1"/>
</dbReference>
<evidence type="ECO:0000259" key="10">
    <source>
        <dbReference type="PROSITE" id="PS50878"/>
    </source>
</evidence>
<dbReference type="PANTHER" id="PTHR34047:SF3">
    <property type="entry name" value="BLR2052 PROTEIN"/>
    <property type="match status" value="1"/>
</dbReference>
<keyword evidence="4" id="KW-0479">Metal-binding</keyword>
<organism evidence="11 12">
    <name type="scientific">Lutispora saccharofermentans</name>
    <dbReference type="NCBI Taxonomy" id="3024236"/>
    <lineage>
        <taxon>Bacteria</taxon>
        <taxon>Bacillati</taxon>
        <taxon>Bacillota</taxon>
        <taxon>Clostridia</taxon>
        <taxon>Lutisporales</taxon>
        <taxon>Lutisporaceae</taxon>
        <taxon>Lutispora</taxon>
    </lineage>
</organism>
<dbReference type="Pfam" id="PF00078">
    <property type="entry name" value="RVT_1"/>
    <property type="match status" value="1"/>
</dbReference>
<accession>A0ABT1NI47</accession>
<keyword evidence="6 11" id="KW-0695">RNA-directed DNA polymerase</keyword>
<keyword evidence="12" id="KW-1185">Reference proteome</keyword>
<dbReference type="CDD" id="cd01651">
    <property type="entry name" value="RT_G2_intron"/>
    <property type="match status" value="1"/>
</dbReference>
<feature type="domain" description="Reverse transcriptase" evidence="10">
    <location>
        <begin position="98"/>
        <end position="337"/>
    </location>
</feature>